<keyword evidence="4" id="KW-1185">Reference proteome</keyword>
<proteinExistence type="predicted"/>
<feature type="chain" id="PRO_5042030198" evidence="2">
    <location>
        <begin position="25"/>
        <end position="429"/>
    </location>
</feature>
<feature type="region of interest" description="Disordered" evidence="1">
    <location>
        <begin position="192"/>
        <end position="216"/>
    </location>
</feature>
<protein>
    <submittedName>
        <fullName evidence="3">Uncharacterized protein</fullName>
    </submittedName>
</protein>
<comment type="caution">
    <text evidence="3">The sequence shown here is derived from an EMBL/GenBank/DDBJ whole genome shotgun (WGS) entry which is preliminary data.</text>
</comment>
<feature type="region of interest" description="Disordered" evidence="1">
    <location>
        <begin position="231"/>
        <end position="250"/>
    </location>
</feature>
<feature type="signal peptide" evidence="2">
    <location>
        <begin position="1"/>
        <end position="24"/>
    </location>
</feature>
<accession>A0AAE1D7Z6</accession>
<name>A0AAE1D7Z6_9GAST</name>
<evidence type="ECO:0000313" key="3">
    <source>
        <dbReference type="EMBL" id="KAK3759733.1"/>
    </source>
</evidence>
<dbReference type="Proteomes" id="UP001283361">
    <property type="component" value="Unassembled WGS sequence"/>
</dbReference>
<gene>
    <name evidence="3" type="ORF">RRG08_064454</name>
</gene>
<organism evidence="3 4">
    <name type="scientific">Elysia crispata</name>
    <name type="common">lettuce slug</name>
    <dbReference type="NCBI Taxonomy" id="231223"/>
    <lineage>
        <taxon>Eukaryota</taxon>
        <taxon>Metazoa</taxon>
        <taxon>Spiralia</taxon>
        <taxon>Lophotrochozoa</taxon>
        <taxon>Mollusca</taxon>
        <taxon>Gastropoda</taxon>
        <taxon>Heterobranchia</taxon>
        <taxon>Euthyneura</taxon>
        <taxon>Panpulmonata</taxon>
        <taxon>Sacoglossa</taxon>
        <taxon>Placobranchoidea</taxon>
        <taxon>Plakobranchidae</taxon>
        <taxon>Elysia</taxon>
    </lineage>
</organism>
<dbReference type="AlphaFoldDB" id="A0AAE1D7Z6"/>
<keyword evidence="2" id="KW-0732">Signal</keyword>
<evidence type="ECO:0000256" key="2">
    <source>
        <dbReference type="SAM" id="SignalP"/>
    </source>
</evidence>
<sequence length="429" mass="48867">MAVLKKRFVLLLVMIACTTDLLLSAPVSNRMNLDDGTARLLREPSSSSNSESSLRVQKLYPIRKDTGAHFLIIKNGRLLWARPGVSGPLYFATTRHARYIDNRLPQTLPDISDSETQHETGTMISVDRPGHGYHYSKRHNSQPLKSYISKVKPLIYSGSTNSLSGGASPLLSYIWVESNSPDKEEQLDYYSKKNKKSGRSVDRFRGKYKNPGKNSATISMADKNLVQFLENPLRSKKRTQTSNEKSSYSHKFGKNIQRKLHTYVLNGSSPESPSISSHIHGSRVNEYTSPLFEIYEQPSYKVPSKVTFLQNILHLLGLKRKPHNKHNSGGYKRAYTKRRNLNLGVMEHTVKTVELANHYQIKPYVGQRISNQNTKSEIEQKTVKSSSDKRSTYYKCSYRQITFQMLREYLDTGKLCGSYILPFRFGIGK</sequence>
<evidence type="ECO:0000256" key="1">
    <source>
        <dbReference type="SAM" id="MobiDB-lite"/>
    </source>
</evidence>
<evidence type="ECO:0000313" key="4">
    <source>
        <dbReference type="Proteomes" id="UP001283361"/>
    </source>
</evidence>
<dbReference type="EMBL" id="JAWDGP010005078">
    <property type="protein sequence ID" value="KAK3759733.1"/>
    <property type="molecule type" value="Genomic_DNA"/>
</dbReference>
<reference evidence="3" key="1">
    <citation type="journal article" date="2023" name="G3 (Bethesda)">
        <title>A reference genome for the long-term kleptoplast-retaining sea slug Elysia crispata morphotype clarki.</title>
        <authorList>
            <person name="Eastman K.E."/>
            <person name="Pendleton A.L."/>
            <person name="Shaikh M.A."/>
            <person name="Suttiyut T."/>
            <person name="Ogas R."/>
            <person name="Tomko P."/>
            <person name="Gavelis G."/>
            <person name="Widhalm J.R."/>
            <person name="Wisecaver J.H."/>
        </authorList>
    </citation>
    <scope>NUCLEOTIDE SEQUENCE</scope>
    <source>
        <strain evidence="3">ECLA1</strain>
    </source>
</reference>